<gene>
    <name evidence="2" type="ORF">OM33_19035</name>
</gene>
<evidence type="ECO:0000313" key="3">
    <source>
        <dbReference type="Proteomes" id="UP000030341"/>
    </source>
</evidence>
<proteinExistence type="predicted"/>
<evidence type="ECO:0000256" key="1">
    <source>
        <dbReference type="SAM" id="SignalP"/>
    </source>
</evidence>
<keyword evidence="1" id="KW-0732">Signal</keyword>
<accession>A0A0A7EKG8</accession>
<dbReference type="RefSeq" id="WP_040135957.1">
    <property type="nucleotide sequence ID" value="NZ_CP009889.1"/>
</dbReference>
<dbReference type="HOGENOM" id="CLU_083605_0_0_6"/>
<sequence length="290" mass="33611">MRFIVFCFHALLVICNTSYANVIDIYIRDDVYEDYTTFVNNRDVLQITDFSGQAIRRDVVDMIIAQQALSLGGFDYRFNYIPGKVNFRNTRMLETGKLLISFDSYWLSDAHAQARHLYISKPLIRRGEYIAGIYTQSGRENTIKINSIVDFKKYTAVSTPKWRTDWQTLSALPLKELVIEHEWISMARMVNSGWVDFMLMPFHSTPDRRFKLDKIDLVPLPNIAVELKDSRHFVISRNHPLGKKAYLAIEKGLTQLRNRNAITRAYTQAGFFIDKSSYTIINGENTSPNK</sequence>
<organism evidence="2 3">
    <name type="scientific">Pseudoalteromonas piratica</name>
    <dbReference type="NCBI Taxonomy" id="1348114"/>
    <lineage>
        <taxon>Bacteria</taxon>
        <taxon>Pseudomonadati</taxon>
        <taxon>Pseudomonadota</taxon>
        <taxon>Gammaproteobacteria</taxon>
        <taxon>Alteromonadales</taxon>
        <taxon>Pseudoalteromonadaceae</taxon>
        <taxon>Pseudoalteromonas</taxon>
    </lineage>
</organism>
<dbReference type="EMBL" id="CP009889">
    <property type="protein sequence ID" value="AIY67160.1"/>
    <property type="molecule type" value="Genomic_DNA"/>
</dbReference>
<feature type="signal peptide" evidence="1">
    <location>
        <begin position="1"/>
        <end position="20"/>
    </location>
</feature>
<dbReference type="KEGG" id="pseo:OM33_19035"/>
<dbReference type="eggNOG" id="COG0840">
    <property type="taxonomic scope" value="Bacteria"/>
</dbReference>
<evidence type="ECO:0008006" key="4">
    <source>
        <dbReference type="Google" id="ProtNLM"/>
    </source>
</evidence>
<dbReference type="OrthoDB" id="5452199at2"/>
<feature type="chain" id="PRO_5002028052" description="Solute-binding protein family 3/N-terminal domain-containing protein" evidence="1">
    <location>
        <begin position="21"/>
        <end position="290"/>
    </location>
</feature>
<evidence type="ECO:0000313" key="2">
    <source>
        <dbReference type="EMBL" id="AIY67160.1"/>
    </source>
</evidence>
<keyword evidence="3" id="KW-1185">Reference proteome</keyword>
<dbReference type="AlphaFoldDB" id="A0A0A7EKG8"/>
<dbReference type="Proteomes" id="UP000030341">
    <property type="component" value="Chromosome 2"/>
</dbReference>
<protein>
    <recommendedName>
        <fullName evidence="4">Solute-binding protein family 3/N-terminal domain-containing protein</fullName>
    </recommendedName>
</protein>
<name>A0A0A7EKG8_9GAMM</name>
<dbReference type="STRING" id="1348114.OM33_19035"/>
<reference evidence="2 3" key="1">
    <citation type="submission" date="2014-11" db="EMBL/GenBank/DDBJ databases">
        <title>Complete Genome Sequence of Pseudoalteromonas sp. Strain OCN003 Isolated from Kaneohe Bay, Oahu, Hawaii.</title>
        <authorList>
            <person name="Beurmann S."/>
            <person name="Videau P."/>
            <person name="Ushijima B."/>
            <person name="Smith A.M."/>
            <person name="Aeby G.S."/>
            <person name="Callahan S.M."/>
            <person name="Belcaid M."/>
        </authorList>
    </citation>
    <scope>NUCLEOTIDE SEQUENCE [LARGE SCALE GENOMIC DNA]</scope>
    <source>
        <strain evidence="2 3">OCN003</strain>
    </source>
</reference>